<feature type="signal peptide" evidence="1">
    <location>
        <begin position="1"/>
        <end position="27"/>
    </location>
</feature>
<accession>A0A3T0EBM1</accession>
<dbReference type="Proteomes" id="UP000286954">
    <property type="component" value="Chromosome"/>
</dbReference>
<evidence type="ECO:0000313" key="3">
    <source>
        <dbReference type="Proteomes" id="UP000286954"/>
    </source>
</evidence>
<dbReference type="KEGG" id="gak:X907_2169"/>
<proteinExistence type="predicted"/>
<name>A0A3T0EBM1_9PROT</name>
<feature type="chain" id="PRO_5019212722" evidence="1">
    <location>
        <begin position="28"/>
        <end position="572"/>
    </location>
</feature>
<evidence type="ECO:0000313" key="2">
    <source>
        <dbReference type="EMBL" id="AZU04690.1"/>
    </source>
</evidence>
<keyword evidence="1" id="KW-0732">Signal</keyword>
<evidence type="ECO:0000256" key="1">
    <source>
        <dbReference type="SAM" id="SignalP"/>
    </source>
</evidence>
<keyword evidence="3" id="KW-1185">Reference proteome</keyword>
<dbReference type="EMBL" id="CP018911">
    <property type="protein sequence ID" value="AZU04690.1"/>
    <property type="molecule type" value="Genomic_DNA"/>
</dbReference>
<sequence length="572" mass="61355">MSMIDLFRCLLAGLLLACLAGTGDARAGEPALHVSLLPGAEAPGGDVTHIDVDIRFEAGGNGPDAPLLALARIYANVDTVAATMTGFEVSDALGPLALTVEDEPDGLVAFRRWLPEREVSGEVRVRYRAPVTNALPARGAAPPYDLRTEGGGVSGAGGAFLALPADGRDYGITLNWDVSALGAHASASGSFGDGDVVLPAGSVSRLNRAFFMAGPLNRYQPAGEEGGRFAAAWLGDPPFDADELMGWTARLHAWMDDFFPAGDDAPYRVFLRHNPVNAGGGIAMINSFLVTFNDATRADSLKSTLAHEMVHTWAGGLEGPDNAWFSEGVAVHYQRLLPWRAGMIGAEAFLDDLNSTAARYFTNALIDTPNGEIAARFWEDTRIRVLPYDRGAMYLAVLDALIRERPGGARSVDDLVFETILARHEGRAMDEAGWVELLRAELGEEGVSLHGAMMAGAVMTPPSDAFGPCFERVEHDFRRFDLGFEPASLNASPRIIRGLDPASEAYRAGLREGDEVLVPVPQDSIQADQYATLTLQVRRGDARHAITFLPRGDTVPAWQWQHAGYNGTCGLD</sequence>
<dbReference type="AlphaFoldDB" id="A0A3T0EBM1"/>
<gene>
    <name evidence="2" type="ORF">X907_2169</name>
</gene>
<dbReference type="SUPFAM" id="SSF55486">
    <property type="entry name" value="Metalloproteases ('zincins'), catalytic domain"/>
    <property type="match status" value="1"/>
</dbReference>
<dbReference type="Gene3D" id="1.10.390.10">
    <property type="entry name" value="Neutral Protease Domain 2"/>
    <property type="match status" value="1"/>
</dbReference>
<organism evidence="2 3">
    <name type="scientific">Glycocaulis alkaliphilus</name>
    <dbReference type="NCBI Taxonomy" id="1434191"/>
    <lineage>
        <taxon>Bacteria</taxon>
        <taxon>Pseudomonadati</taxon>
        <taxon>Pseudomonadota</taxon>
        <taxon>Alphaproteobacteria</taxon>
        <taxon>Maricaulales</taxon>
        <taxon>Maricaulaceae</taxon>
        <taxon>Glycocaulis</taxon>
    </lineage>
</organism>
<reference evidence="2 3" key="1">
    <citation type="submission" date="2016-12" db="EMBL/GenBank/DDBJ databases">
        <title>The genome of dimorphic prosthecate Glycocaulis alkaliphilus 6b-8t, isolated from crude oil dictates its adaptability in petroleum environments.</title>
        <authorList>
            <person name="Wu X.-L."/>
            <person name="Geng S."/>
        </authorList>
    </citation>
    <scope>NUCLEOTIDE SEQUENCE [LARGE SCALE GENOMIC DNA]</scope>
    <source>
        <strain evidence="2 3">6B-8</strain>
    </source>
</reference>
<dbReference type="InterPro" id="IPR027268">
    <property type="entry name" value="Peptidase_M4/M1_CTD_sf"/>
</dbReference>
<protein>
    <submittedName>
        <fullName evidence="2">Peptidase M61 domain-containing protein</fullName>
    </submittedName>
</protein>